<dbReference type="EC" id="6.3.5.-" evidence="1"/>
<dbReference type="GO" id="GO:0005524">
    <property type="term" value="F:ATP binding"/>
    <property type="evidence" value="ECO:0007669"/>
    <property type="project" value="UniProtKB-KW"/>
</dbReference>
<reference evidence="2 3" key="1">
    <citation type="submission" date="2006-11" db="EMBL/GenBank/DDBJ databases">
        <authorList>
            <person name="Giovannoni S."/>
            <person name="Vergin K."/>
            <person name="Ferriera S."/>
            <person name="Johnson J."/>
            <person name="Kravitz S."/>
            <person name="Beeson K."/>
            <person name="Sutton G."/>
            <person name="Rogers Y.-H."/>
            <person name="Friedman R."/>
            <person name="Frazier M."/>
            <person name="Venter J.C."/>
        </authorList>
    </citation>
    <scope>NUCLEOTIDE SEQUENCE [LARGE SCALE GENOMIC DNA]</scope>
    <source>
        <strain evidence="2 3">HTCC2181</strain>
    </source>
</reference>
<proteinExistence type="inferred from homology"/>
<dbReference type="Proteomes" id="UP000054262">
    <property type="component" value="Unassembled WGS sequence"/>
</dbReference>
<comment type="catalytic activity">
    <reaction evidence="1">
        <text>L-aspartyl-tRNA(Asn) + L-glutamine + ATP + H2O = L-asparaginyl-tRNA(Asn) + L-glutamate + ADP + phosphate + 2 H(+)</text>
        <dbReference type="Rhea" id="RHEA:14513"/>
        <dbReference type="Rhea" id="RHEA-COMP:9674"/>
        <dbReference type="Rhea" id="RHEA-COMP:9677"/>
        <dbReference type="ChEBI" id="CHEBI:15377"/>
        <dbReference type="ChEBI" id="CHEBI:15378"/>
        <dbReference type="ChEBI" id="CHEBI:29985"/>
        <dbReference type="ChEBI" id="CHEBI:30616"/>
        <dbReference type="ChEBI" id="CHEBI:43474"/>
        <dbReference type="ChEBI" id="CHEBI:58359"/>
        <dbReference type="ChEBI" id="CHEBI:78515"/>
        <dbReference type="ChEBI" id="CHEBI:78516"/>
        <dbReference type="ChEBI" id="CHEBI:456216"/>
    </reaction>
</comment>
<dbReference type="OrthoDB" id="9794326at2"/>
<comment type="function">
    <text evidence="1">Allows the formation of correctly charged Asn-tRNA(Asn) or Gln-tRNA(Gln) through the transamidation of misacylated Asp-tRNA(Asn) or Glu-tRNA(Gln) in organisms which lack either or both of asparaginyl-tRNA or glutaminyl-tRNA synthetases. The reaction takes place in the presence of glutamine and ATP through an activated phospho-Asp-tRNA(Asn) or phospho-Glu-tRNA(Gln).</text>
</comment>
<dbReference type="GO" id="GO:0016740">
    <property type="term" value="F:transferase activity"/>
    <property type="evidence" value="ECO:0007669"/>
    <property type="project" value="UniProtKB-KW"/>
</dbReference>
<keyword evidence="2" id="KW-0808">Transferase</keyword>
<dbReference type="GO" id="GO:0006450">
    <property type="term" value="P:regulation of translational fidelity"/>
    <property type="evidence" value="ECO:0007669"/>
    <property type="project" value="InterPro"/>
</dbReference>
<comment type="similarity">
    <text evidence="1">Belongs to the GatC family.</text>
</comment>
<gene>
    <name evidence="1" type="primary">gatC</name>
    <name evidence="2" type="ORF">MB2181_01470</name>
</gene>
<keyword evidence="3" id="KW-1185">Reference proteome</keyword>
<evidence type="ECO:0000256" key="1">
    <source>
        <dbReference type="HAMAP-Rule" id="MF_00122"/>
    </source>
</evidence>
<comment type="caution">
    <text evidence="2">The sequence shown here is derived from an EMBL/GenBank/DDBJ whole genome shotgun (WGS) entry which is preliminary data.</text>
</comment>
<sequence>MTISQEDIKKIAHLARINISSDESILLEKKLTGIMELIDQMQKVDTDGVEPMSHALNISQPLRDDQVTESDIRKKTMPLAPETQESLFIVPQVIE</sequence>
<keyword evidence="1" id="KW-0547">Nucleotide-binding</keyword>
<comment type="catalytic activity">
    <reaction evidence="1">
        <text>L-glutamyl-tRNA(Gln) + L-glutamine + ATP + H2O = L-glutaminyl-tRNA(Gln) + L-glutamate + ADP + phosphate + H(+)</text>
        <dbReference type="Rhea" id="RHEA:17521"/>
        <dbReference type="Rhea" id="RHEA-COMP:9681"/>
        <dbReference type="Rhea" id="RHEA-COMP:9684"/>
        <dbReference type="ChEBI" id="CHEBI:15377"/>
        <dbReference type="ChEBI" id="CHEBI:15378"/>
        <dbReference type="ChEBI" id="CHEBI:29985"/>
        <dbReference type="ChEBI" id="CHEBI:30616"/>
        <dbReference type="ChEBI" id="CHEBI:43474"/>
        <dbReference type="ChEBI" id="CHEBI:58359"/>
        <dbReference type="ChEBI" id="CHEBI:78520"/>
        <dbReference type="ChEBI" id="CHEBI:78521"/>
        <dbReference type="ChEBI" id="CHEBI:456216"/>
    </reaction>
</comment>
<dbReference type="GO" id="GO:0050567">
    <property type="term" value="F:glutaminyl-tRNA synthase (glutamine-hydrolyzing) activity"/>
    <property type="evidence" value="ECO:0007669"/>
    <property type="project" value="UniProtKB-UniRule"/>
</dbReference>
<evidence type="ECO:0000313" key="2">
    <source>
        <dbReference type="EMBL" id="EAV46701.1"/>
    </source>
</evidence>
<dbReference type="PANTHER" id="PTHR15004">
    <property type="entry name" value="GLUTAMYL-TRNA(GLN) AMIDOTRANSFERASE SUBUNIT C, MITOCHONDRIAL"/>
    <property type="match status" value="1"/>
</dbReference>
<dbReference type="PANTHER" id="PTHR15004:SF0">
    <property type="entry name" value="GLUTAMYL-TRNA(GLN) AMIDOTRANSFERASE SUBUNIT C, MITOCHONDRIAL"/>
    <property type="match status" value="1"/>
</dbReference>
<dbReference type="GO" id="GO:0050566">
    <property type="term" value="F:asparaginyl-tRNA synthase (glutamine-hydrolyzing) activity"/>
    <property type="evidence" value="ECO:0007669"/>
    <property type="project" value="RHEA"/>
</dbReference>
<protein>
    <recommendedName>
        <fullName evidence="1">Aspartyl/glutamyl-tRNA(Asn/Gln) amidotransferase subunit C</fullName>
        <shortName evidence="1">Asp/Glu-ADT subunit C</shortName>
        <ecNumber evidence="1">6.3.5.-</ecNumber>
    </recommendedName>
</protein>
<dbReference type="NCBIfam" id="TIGR00135">
    <property type="entry name" value="gatC"/>
    <property type="match status" value="1"/>
</dbReference>
<keyword evidence="1" id="KW-0067">ATP-binding</keyword>
<dbReference type="Pfam" id="PF02686">
    <property type="entry name" value="GatC"/>
    <property type="match status" value="1"/>
</dbReference>
<keyword evidence="1" id="KW-0436">Ligase</keyword>
<dbReference type="EMBL" id="AAUX01000001">
    <property type="protein sequence ID" value="EAV46701.1"/>
    <property type="molecule type" value="Genomic_DNA"/>
</dbReference>
<keyword evidence="1" id="KW-0648">Protein biosynthesis</keyword>
<dbReference type="GO" id="GO:0070681">
    <property type="term" value="P:glutaminyl-tRNAGln biosynthesis via transamidation"/>
    <property type="evidence" value="ECO:0007669"/>
    <property type="project" value="TreeGrafter"/>
</dbReference>
<evidence type="ECO:0000313" key="3">
    <source>
        <dbReference type="Proteomes" id="UP000054262"/>
    </source>
</evidence>
<dbReference type="HAMAP" id="MF_00122">
    <property type="entry name" value="GatC"/>
    <property type="match status" value="1"/>
</dbReference>
<dbReference type="InterPro" id="IPR036113">
    <property type="entry name" value="Asp/Glu-ADT_sf_sub_c"/>
</dbReference>
<comment type="subunit">
    <text evidence="1">Heterotrimer of A, B and C subunits.</text>
</comment>
<dbReference type="GO" id="GO:0006412">
    <property type="term" value="P:translation"/>
    <property type="evidence" value="ECO:0007669"/>
    <property type="project" value="UniProtKB-UniRule"/>
</dbReference>
<dbReference type="AlphaFoldDB" id="A0P591"/>
<dbReference type="Gene3D" id="1.10.20.60">
    <property type="entry name" value="Glu-tRNAGln amidotransferase C subunit, N-terminal domain"/>
    <property type="match status" value="1"/>
</dbReference>
<name>A0P591_9PROT</name>
<organism evidence="2 3">
    <name type="scientific">Methylophilales bacterium HTCC2181</name>
    <dbReference type="NCBI Taxonomy" id="383631"/>
    <lineage>
        <taxon>Bacteria</taxon>
        <taxon>Pseudomonadati</taxon>
        <taxon>Pseudomonadota</taxon>
        <taxon>Betaproteobacteria</taxon>
        <taxon>Nitrosomonadales</taxon>
        <taxon>OM43 clade</taxon>
    </lineage>
</organism>
<dbReference type="SUPFAM" id="SSF141000">
    <property type="entry name" value="Glu-tRNAGln amidotransferase C subunit"/>
    <property type="match status" value="1"/>
</dbReference>
<accession>A0P591</accession>
<dbReference type="InterPro" id="IPR003837">
    <property type="entry name" value="GatC"/>
</dbReference>